<feature type="transmembrane region" description="Helical" evidence="2">
    <location>
        <begin position="128"/>
        <end position="147"/>
    </location>
</feature>
<keyword evidence="2" id="KW-0472">Membrane</keyword>
<keyword evidence="4" id="KW-1185">Reference proteome</keyword>
<evidence type="ECO:0000313" key="3">
    <source>
        <dbReference type="EMBL" id="QFG68818.1"/>
    </source>
</evidence>
<keyword evidence="2" id="KW-1133">Transmembrane helix</keyword>
<proteinExistence type="predicted"/>
<organism evidence="3 4">
    <name type="scientific">Ornithinimicrobium pratense</name>
    <dbReference type="NCBI Taxonomy" id="2593973"/>
    <lineage>
        <taxon>Bacteria</taxon>
        <taxon>Bacillati</taxon>
        <taxon>Actinomycetota</taxon>
        <taxon>Actinomycetes</taxon>
        <taxon>Micrococcales</taxon>
        <taxon>Ornithinimicrobiaceae</taxon>
        <taxon>Ornithinimicrobium</taxon>
    </lineage>
</organism>
<gene>
    <name evidence="3" type="ORF">FY030_08975</name>
</gene>
<dbReference type="KEGG" id="serw:FY030_08975"/>
<dbReference type="RefSeq" id="WP_158061204.1">
    <property type="nucleotide sequence ID" value="NZ_CP044427.1"/>
</dbReference>
<feature type="transmembrane region" description="Helical" evidence="2">
    <location>
        <begin position="159"/>
        <end position="187"/>
    </location>
</feature>
<evidence type="ECO:0000256" key="1">
    <source>
        <dbReference type="SAM" id="MobiDB-lite"/>
    </source>
</evidence>
<dbReference type="PANTHER" id="PTHR37308:SF1">
    <property type="entry name" value="POLYPRENYL-PHOSPHATE TRANSPORTER"/>
    <property type="match status" value="1"/>
</dbReference>
<dbReference type="OrthoDB" id="9793746at2"/>
<dbReference type="Proteomes" id="UP000326546">
    <property type="component" value="Chromosome"/>
</dbReference>
<dbReference type="Pfam" id="PF04018">
    <property type="entry name" value="VCA0040-like"/>
    <property type="match status" value="1"/>
</dbReference>
<dbReference type="InterPro" id="IPR007163">
    <property type="entry name" value="VCA0040-like"/>
</dbReference>
<dbReference type="EMBL" id="CP044427">
    <property type="protein sequence ID" value="QFG68818.1"/>
    <property type="molecule type" value="Genomic_DNA"/>
</dbReference>
<dbReference type="AlphaFoldDB" id="A0A5J6V4X4"/>
<name>A0A5J6V4X4_9MICO</name>
<feature type="region of interest" description="Disordered" evidence="1">
    <location>
        <begin position="298"/>
        <end position="322"/>
    </location>
</feature>
<feature type="transmembrane region" description="Helical" evidence="2">
    <location>
        <begin position="199"/>
        <end position="217"/>
    </location>
</feature>
<reference evidence="3 4" key="1">
    <citation type="submission" date="2019-09" db="EMBL/GenBank/DDBJ databases">
        <title>Serinicoccus pratensis sp. nov., isolated from meadow soil.</title>
        <authorList>
            <person name="Zhang W."/>
        </authorList>
    </citation>
    <scope>NUCLEOTIDE SEQUENCE [LARGE SCALE GENOMIC DNA]</scope>
    <source>
        <strain evidence="3 4">W204</strain>
    </source>
</reference>
<accession>A0A5J6V4X4</accession>
<feature type="transmembrane region" description="Helical" evidence="2">
    <location>
        <begin position="104"/>
        <end position="122"/>
    </location>
</feature>
<feature type="transmembrane region" description="Helical" evidence="2">
    <location>
        <begin position="73"/>
        <end position="92"/>
    </location>
</feature>
<protein>
    <submittedName>
        <fullName evidence="3">DUF368 domain-containing protein</fullName>
    </submittedName>
</protein>
<sequence>MPSPLTSSLHAARGAAIGLSEVVPGISGGTVALIVGVYERLITSAGHFVGAARLLLSDRDAARREFAQIRWDVVIPVLLGMLPAVVIGARLLGPLVENHPVPTFALFLGMSLAAITVPAGMVGPAWTWPRVGLATVVAALVFFLVGIPPQQVPTHLVLVFLAASVAVCALALPGLSGSFLLLTLGLYTPTITALNERQWVYIGVFAAGVVVGLSLFVRLLQHLLEKHHVTTLVVVTGTIAGAVRALWPWQDEDRTMLAPSGDLGLPVALFFAGVALVLGLAWLGRRGEEHQQALEVAEKVAEADEADEGARDSGPHSGPRTR</sequence>
<evidence type="ECO:0000313" key="4">
    <source>
        <dbReference type="Proteomes" id="UP000326546"/>
    </source>
</evidence>
<evidence type="ECO:0000256" key="2">
    <source>
        <dbReference type="SAM" id="Phobius"/>
    </source>
</evidence>
<keyword evidence="2" id="KW-0812">Transmembrane</keyword>
<dbReference type="PANTHER" id="PTHR37308">
    <property type="entry name" value="INTEGRAL MEMBRANE PROTEIN"/>
    <property type="match status" value="1"/>
</dbReference>
<feature type="compositionally biased region" description="Basic and acidic residues" evidence="1">
    <location>
        <begin position="298"/>
        <end position="314"/>
    </location>
</feature>
<feature type="transmembrane region" description="Helical" evidence="2">
    <location>
        <begin position="267"/>
        <end position="284"/>
    </location>
</feature>